<dbReference type="PROSITE" id="PS01156">
    <property type="entry name" value="TONB_DEPENDENT_REC_2"/>
    <property type="match status" value="1"/>
</dbReference>
<accession>A0ABP9WUY9</accession>
<evidence type="ECO:0000259" key="16">
    <source>
        <dbReference type="Pfam" id="PF00593"/>
    </source>
</evidence>
<evidence type="ECO:0000256" key="11">
    <source>
        <dbReference type="ARBA" id="ARBA00023237"/>
    </source>
</evidence>
<dbReference type="InterPro" id="IPR036942">
    <property type="entry name" value="Beta-barrel_TonB_sf"/>
</dbReference>
<dbReference type="PANTHER" id="PTHR32552">
    <property type="entry name" value="FERRICHROME IRON RECEPTOR-RELATED"/>
    <property type="match status" value="1"/>
</dbReference>
<dbReference type="InterPro" id="IPR039426">
    <property type="entry name" value="TonB-dep_rcpt-like"/>
</dbReference>
<feature type="chain" id="PRO_5046771795" evidence="15">
    <location>
        <begin position="34"/>
        <end position="763"/>
    </location>
</feature>
<evidence type="ECO:0000256" key="3">
    <source>
        <dbReference type="ARBA" id="ARBA00022452"/>
    </source>
</evidence>
<evidence type="ECO:0000256" key="6">
    <source>
        <dbReference type="ARBA" id="ARBA00022729"/>
    </source>
</evidence>
<keyword evidence="3 12" id="KW-1134">Transmembrane beta strand</keyword>
<dbReference type="EMBL" id="BAABRT010000021">
    <property type="protein sequence ID" value="GAA5525851.1"/>
    <property type="molecule type" value="Genomic_DNA"/>
</dbReference>
<keyword evidence="4" id="KW-0410">Iron transport</keyword>
<evidence type="ECO:0000256" key="14">
    <source>
        <dbReference type="RuleBase" id="RU003357"/>
    </source>
</evidence>
<dbReference type="InterPro" id="IPR012910">
    <property type="entry name" value="Plug_dom"/>
</dbReference>
<comment type="similarity">
    <text evidence="12 14">Belongs to the TonB-dependent receptor family.</text>
</comment>
<feature type="domain" description="TonB-dependent receptor plug" evidence="17">
    <location>
        <begin position="94"/>
        <end position="200"/>
    </location>
</feature>
<sequence>MQIPTAIHSRLHPLAWSVMVMLIVAGCLSGAQAAAASEAALSKTLPSKTLPHNKIQSDKSVSDKTVSPQAAATEAAAIGLEEVLVTGQLRDARQLELPTSVTVLNSAVISARGAANLEQLVNLAPNVNFAAGASRGRFIQIRGIGERSQFIDPVNPSVGLMIDGIDFTGLGLAASTLDIAQVEILRGPQGTAYGANALAGLVNMIGNAPSENPVSEVSAELAQYQGRTLSAVNSGALSDQLSYRLAGRTQRSDGYIDNDFLNRQDTSNIDESVVRTKLRYQAGDDLQLDFNGFYIDADNGYDSFSLENTRTTLSDQPGWDRQRTLAASLITRWSGSEHFTLESTLSAADSTTEYGYDEDWTYQGFHPWGYSSTDNYRRDRANVSADLRLRSTDASRLLKGRSSWVAGMYFRSGSEDLRRSKSDANPFDSRYDTANAAIYGQLRTELGDTLALVTGLRLEQRHADYRDSLAVGSGNDENLWGGNIALEYDLAGDTLVYAALSRGYKAGGVNGRIISASATNSDIGSDLFEFETEHLLNYELGLKGAWLQNRLQAQLAAFYQDRRDVQAKQSIFDPSDFSFDDFIANAAAGDTVGLEVELNYLASESLRLFASAGWLNAEFEDFISSSHVDARDDGNGIALPPVNLSGRDVAHAPSYQFFTGAEYAFTPQLTLRLELEGKDDFYFSNSHDKKSTAYELLNARLTYSRDNWQASLWGRNLADRDYYTRGFYFSNQYGNNPANDYAPEPYYQFGEPRLAGVAASYAF</sequence>
<feature type="signal peptide" evidence="15">
    <location>
        <begin position="1"/>
        <end position="33"/>
    </location>
</feature>
<evidence type="ECO:0000256" key="12">
    <source>
        <dbReference type="PROSITE-ProRule" id="PRU01360"/>
    </source>
</evidence>
<evidence type="ECO:0000256" key="13">
    <source>
        <dbReference type="PROSITE-ProRule" id="PRU10144"/>
    </source>
</evidence>
<feature type="short sequence motif" description="TonB C-terminal box" evidence="13">
    <location>
        <begin position="746"/>
        <end position="763"/>
    </location>
</feature>
<protein>
    <submittedName>
        <fullName evidence="18">Pesticin receptor</fullName>
    </submittedName>
</protein>
<dbReference type="RefSeq" id="WP_345551860.1">
    <property type="nucleotide sequence ID" value="NZ_BAABRT010000021.1"/>
</dbReference>
<keyword evidence="6 15" id="KW-0732">Signal</keyword>
<evidence type="ECO:0000256" key="1">
    <source>
        <dbReference type="ARBA" id="ARBA00004571"/>
    </source>
</evidence>
<evidence type="ECO:0000256" key="10">
    <source>
        <dbReference type="ARBA" id="ARBA00023136"/>
    </source>
</evidence>
<dbReference type="PROSITE" id="PS52016">
    <property type="entry name" value="TONB_DEPENDENT_REC_3"/>
    <property type="match status" value="1"/>
</dbReference>
<keyword evidence="18" id="KW-0675">Receptor</keyword>
<dbReference type="Proteomes" id="UP001408594">
    <property type="component" value="Unassembled WGS sequence"/>
</dbReference>
<feature type="domain" description="TonB-dependent receptor-like beta-barrel" evidence="16">
    <location>
        <begin position="278"/>
        <end position="717"/>
    </location>
</feature>
<comment type="subcellular location">
    <subcellularLocation>
        <location evidence="1 12">Cell outer membrane</location>
        <topology evidence="1 12">Multi-pass membrane protein</topology>
    </subcellularLocation>
</comment>
<evidence type="ECO:0000256" key="2">
    <source>
        <dbReference type="ARBA" id="ARBA00022448"/>
    </source>
</evidence>
<dbReference type="Pfam" id="PF07715">
    <property type="entry name" value="Plug"/>
    <property type="match status" value="1"/>
</dbReference>
<dbReference type="SUPFAM" id="SSF56935">
    <property type="entry name" value="Porins"/>
    <property type="match status" value="1"/>
</dbReference>
<evidence type="ECO:0000259" key="17">
    <source>
        <dbReference type="Pfam" id="PF07715"/>
    </source>
</evidence>
<dbReference type="PANTHER" id="PTHR32552:SF81">
    <property type="entry name" value="TONB-DEPENDENT OUTER MEMBRANE RECEPTOR"/>
    <property type="match status" value="1"/>
</dbReference>
<proteinExistence type="inferred from homology"/>
<dbReference type="InterPro" id="IPR000531">
    <property type="entry name" value="Beta-barrel_TonB"/>
</dbReference>
<evidence type="ECO:0000256" key="9">
    <source>
        <dbReference type="ARBA" id="ARBA00023077"/>
    </source>
</evidence>
<gene>
    <name evidence="18" type="primary">fyuA_4</name>
    <name evidence="18" type="ORF">Maes01_02424</name>
</gene>
<keyword evidence="9 14" id="KW-0798">TonB box</keyword>
<evidence type="ECO:0000256" key="4">
    <source>
        <dbReference type="ARBA" id="ARBA00022496"/>
    </source>
</evidence>
<reference evidence="18 19" key="1">
    <citation type="submission" date="2024-02" db="EMBL/GenBank/DDBJ databases">
        <title>Microbulbifer aestuariivivens NBRC 112533.</title>
        <authorList>
            <person name="Ichikawa N."/>
            <person name="Katano-Makiyama Y."/>
            <person name="Hidaka K."/>
        </authorList>
    </citation>
    <scope>NUCLEOTIDE SEQUENCE [LARGE SCALE GENOMIC DNA]</scope>
    <source>
        <strain evidence="18 19">NBRC 112533</strain>
    </source>
</reference>
<keyword evidence="5 12" id="KW-0812">Transmembrane</keyword>
<keyword evidence="19" id="KW-1185">Reference proteome</keyword>
<dbReference type="Gene3D" id="2.40.170.20">
    <property type="entry name" value="TonB-dependent receptor, beta-barrel domain"/>
    <property type="match status" value="1"/>
</dbReference>
<keyword evidence="7" id="KW-0408">Iron</keyword>
<evidence type="ECO:0000256" key="7">
    <source>
        <dbReference type="ARBA" id="ARBA00023004"/>
    </source>
</evidence>
<dbReference type="Pfam" id="PF00593">
    <property type="entry name" value="TonB_dep_Rec_b-barrel"/>
    <property type="match status" value="1"/>
</dbReference>
<keyword evidence="11 12" id="KW-0998">Cell outer membrane</keyword>
<evidence type="ECO:0000256" key="8">
    <source>
        <dbReference type="ARBA" id="ARBA00023065"/>
    </source>
</evidence>
<comment type="caution">
    <text evidence="18">The sequence shown here is derived from an EMBL/GenBank/DDBJ whole genome shotgun (WGS) entry which is preliminary data.</text>
</comment>
<evidence type="ECO:0000256" key="5">
    <source>
        <dbReference type="ARBA" id="ARBA00022692"/>
    </source>
</evidence>
<evidence type="ECO:0000256" key="15">
    <source>
        <dbReference type="SAM" id="SignalP"/>
    </source>
</evidence>
<name>A0ABP9WUY9_9GAMM</name>
<keyword evidence="2 12" id="KW-0813">Transport</keyword>
<dbReference type="InterPro" id="IPR010917">
    <property type="entry name" value="TonB_rcpt_CS"/>
</dbReference>
<organism evidence="18 19">
    <name type="scientific">Microbulbifer aestuariivivens</name>
    <dbReference type="NCBI Taxonomy" id="1908308"/>
    <lineage>
        <taxon>Bacteria</taxon>
        <taxon>Pseudomonadati</taxon>
        <taxon>Pseudomonadota</taxon>
        <taxon>Gammaproteobacteria</taxon>
        <taxon>Cellvibrionales</taxon>
        <taxon>Microbulbiferaceae</taxon>
        <taxon>Microbulbifer</taxon>
    </lineage>
</organism>
<keyword evidence="10 12" id="KW-0472">Membrane</keyword>
<keyword evidence="8" id="KW-0406">Ion transport</keyword>
<evidence type="ECO:0000313" key="19">
    <source>
        <dbReference type="Proteomes" id="UP001408594"/>
    </source>
</evidence>
<evidence type="ECO:0000313" key="18">
    <source>
        <dbReference type="EMBL" id="GAA5525851.1"/>
    </source>
</evidence>